<accession>A0A1D2J2U7</accession>
<gene>
    <name evidence="2" type="ORF">ACO22_08086</name>
</gene>
<name>A0A1D2J2U7_PARBR</name>
<comment type="caution">
    <text evidence="2">The sequence shown here is derived from an EMBL/GenBank/DDBJ whole genome shotgun (WGS) entry which is preliminary data.</text>
</comment>
<reference evidence="2 3" key="1">
    <citation type="submission" date="2016-06" db="EMBL/GenBank/DDBJ databases">
        <authorList>
            <person name="Kjaerup R.B."/>
            <person name="Dalgaard T.S."/>
            <person name="Juul-Madsen H.R."/>
        </authorList>
    </citation>
    <scope>NUCLEOTIDE SEQUENCE [LARGE SCALE GENOMIC DNA]</scope>
    <source>
        <strain evidence="2 3">Pb300</strain>
    </source>
</reference>
<evidence type="ECO:0000256" key="1">
    <source>
        <dbReference type="SAM" id="MobiDB-lite"/>
    </source>
</evidence>
<feature type="region of interest" description="Disordered" evidence="1">
    <location>
        <begin position="1"/>
        <end position="30"/>
    </location>
</feature>
<protein>
    <submittedName>
        <fullName evidence="2">Uncharacterized protein</fullName>
    </submittedName>
</protein>
<dbReference type="Proteomes" id="UP000242814">
    <property type="component" value="Unassembled WGS sequence"/>
</dbReference>
<feature type="compositionally biased region" description="Basic and acidic residues" evidence="1">
    <location>
        <begin position="15"/>
        <end position="24"/>
    </location>
</feature>
<dbReference type="VEuPathDB" id="FungiDB:PABG_11501"/>
<dbReference type="EMBL" id="LZYO01000932">
    <property type="protein sequence ID" value="ODH12619.1"/>
    <property type="molecule type" value="Genomic_DNA"/>
</dbReference>
<organism evidence="2 3">
    <name type="scientific">Paracoccidioides brasiliensis</name>
    <dbReference type="NCBI Taxonomy" id="121759"/>
    <lineage>
        <taxon>Eukaryota</taxon>
        <taxon>Fungi</taxon>
        <taxon>Dikarya</taxon>
        <taxon>Ascomycota</taxon>
        <taxon>Pezizomycotina</taxon>
        <taxon>Eurotiomycetes</taxon>
        <taxon>Eurotiomycetidae</taxon>
        <taxon>Onygenales</taxon>
        <taxon>Ajellomycetaceae</taxon>
        <taxon>Paracoccidioides</taxon>
    </lineage>
</organism>
<proteinExistence type="predicted"/>
<sequence>MSTPRHHRGCQSLEDPSKLEDTNHGKGKQMHTAITQSFSVHSPPFFYNATLAVELCIPAAGATALRLSLLRRASQSSRQQK</sequence>
<dbReference type="AlphaFoldDB" id="A0A1D2J2U7"/>
<evidence type="ECO:0000313" key="2">
    <source>
        <dbReference type="EMBL" id="ODH12619.1"/>
    </source>
</evidence>
<evidence type="ECO:0000313" key="3">
    <source>
        <dbReference type="Proteomes" id="UP000242814"/>
    </source>
</evidence>